<comment type="subcellular location">
    <subcellularLocation>
        <location evidence="1">Membrane</location>
        <topology evidence="1">Multi-pass membrane protein</topology>
    </subcellularLocation>
</comment>
<feature type="domain" description="Rhodopsin" evidence="8">
    <location>
        <begin position="42"/>
        <end position="284"/>
    </location>
</feature>
<comment type="similarity">
    <text evidence="5">Belongs to the SAT4 family.</text>
</comment>
<keyword evidence="2 7" id="KW-0812">Transmembrane</keyword>
<feature type="transmembrane region" description="Helical" evidence="7">
    <location>
        <begin position="108"/>
        <end position="126"/>
    </location>
</feature>
<evidence type="ECO:0000256" key="7">
    <source>
        <dbReference type="SAM" id="Phobius"/>
    </source>
</evidence>
<evidence type="ECO:0000313" key="9">
    <source>
        <dbReference type="EMBL" id="KAB2580526.1"/>
    </source>
</evidence>
<evidence type="ECO:0000256" key="2">
    <source>
        <dbReference type="ARBA" id="ARBA00022692"/>
    </source>
</evidence>
<evidence type="ECO:0000256" key="3">
    <source>
        <dbReference type="ARBA" id="ARBA00022989"/>
    </source>
</evidence>
<feature type="transmembrane region" description="Helical" evidence="7">
    <location>
        <begin position="58"/>
        <end position="80"/>
    </location>
</feature>
<keyword evidence="4 7" id="KW-0472">Membrane</keyword>
<feature type="transmembrane region" description="Helical" evidence="7">
    <location>
        <begin position="22"/>
        <end position="46"/>
    </location>
</feature>
<feature type="transmembrane region" description="Helical" evidence="7">
    <location>
        <begin position="222"/>
        <end position="242"/>
    </location>
</feature>
<dbReference type="EMBL" id="VCHE01000003">
    <property type="protein sequence ID" value="KAB2580526.1"/>
    <property type="molecule type" value="Genomic_DNA"/>
</dbReference>
<dbReference type="Proteomes" id="UP000325902">
    <property type="component" value="Unassembled WGS sequence"/>
</dbReference>
<feature type="region of interest" description="Disordered" evidence="6">
    <location>
        <begin position="298"/>
        <end position="325"/>
    </location>
</feature>
<keyword evidence="3 7" id="KW-1133">Transmembrane helix</keyword>
<feature type="transmembrane region" description="Helical" evidence="7">
    <location>
        <begin position="257"/>
        <end position="279"/>
    </location>
</feature>
<proteinExistence type="inferred from homology"/>
<gene>
    <name evidence="9" type="ORF">DBV05_g773</name>
</gene>
<keyword evidence="10" id="KW-1185">Reference proteome</keyword>
<dbReference type="InterPro" id="IPR052337">
    <property type="entry name" value="SAT4-like"/>
</dbReference>
<sequence>MAAAGVPADWPAPNFIDPPDRIAYIASIEIPLLFLMTLAVAARFYSRAILRRILSWDDWLMLPAWACLATVTITSLYSTMHLNLTRHLWDVKPEWAEQALKINVMFEILYPFGVALTKISICLNYLRIFPLQTFNECFCKVAMVFTACWCISTIIPQIDQYVECPPVSNTRERIRVNSDCINQQAFLISTAALNSFSDLCIFLWPARYIWGMHVPKEQRWGLIGLFCVGVIICIAGVLRMWFFTVWFRSHDPYWDGVWNYIILAVETNTGFICACLPCCKPLLVRLFPSVFSNSDSRRNAEEAAGGDGAAGGVAGHGPSPLDPEYQRVRKKRSTWSFWGTGTTTTTTTTGTTTTSTRSHQESKRRSRSAVPAGGGGTGLLGGVVGSTADGNKSDTAILMDDLSGNHGYCHTDGGEEQDSVITHDRDPDPGLTVTPQLRPTDETASTGNVDLELGFVRSLDHPSAQ</sequence>
<feature type="compositionally biased region" description="Polar residues" evidence="6">
    <location>
        <begin position="433"/>
        <end position="448"/>
    </location>
</feature>
<dbReference type="PANTHER" id="PTHR33048:SF129">
    <property type="entry name" value="INTEGRAL MEMBRANE PROTEIN-RELATED"/>
    <property type="match status" value="1"/>
</dbReference>
<feature type="compositionally biased region" description="Gly residues" evidence="6">
    <location>
        <begin position="372"/>
        <end position="384"/>
    </location>
</feature>
<name>A0A5N5DRE3_9PEZI</name>
<dbReference type="GO" id="GO:0016020">
    <property type="term" value="C:membrane"/>
    <property type="evidence" value="ECO:0007669"/>
    <property type="project" value="UniProtKB-SubCell"/>
</dbReference>
<feature type="compositionally biased region" description="Low complexity" evidence="6">
    <location>
        <begin position="339"/>
        <end position="356"/>
    </location>
</feature>
<dbReference type="OrthoDB" id="5401779at2759"/>
<feature type="region of interest" description="Disordered" evidence="6">
    <location>
        <begin position="337"/>
        <end position="386"/>
    </location>
</feature>
<protein>
    <recommendedName>
        <fullName evidence="8">Rhodopsin domain-containing protein</fullName>
    </recommendedName>
</protein>
<reference evidence="9 10" key="1">
    <citation type="journal article" date="2019" name="Sci. Rep.">
        <title>A multi-omics analysis of the grapevine pathogen Lasiodiplodia theobromae reveals that temperature affects the expression of virulence- and pathogenicity-related genes.</title>
        <authorList>
            <person name="Felix C."/>
            <person name="Meneses R."/>
            <person name="Goncalves M.F.M."/>
            <person name="Tilleman L."/>
            <person name="Duarte A.S."/>
            <person name="Jorrin-Novo J.V."/>
            <person name="Van de Peer Y."/>
            <person name="Deforce D."/>
            <person name="Van Nieuwerburgh F."/>
            <person name="Esteves A.C."/>
            <person name="Alves A."/>
        </authorList>
    </citation>
    <scope>NUCLEOTIDE SEQUENCE [LARGE SCALE GENOMIC DNA]</scope>
    <source>
        <strain evidence="9 10">LA-SOL3</strain>
    </source>
</reference>
<evidence type="ECO:0000259" key="8">
    <source>
        <dbReference type="Pfam" id="PF20684"/>
    </source>
</evidence>
<dbReference type="InterPro" id="IPR049326">
    <property type="entry name" value="Rhodopsin_dom_fungi"/>
</dbReference>
<dbReference type="AlphaFoldDB" id="A0A5N5DRE3"/>
<evidence type="ECO:0000256" key="5">
    <source>
        <dbReference type="ARBA" id="ARBA00038359"/>
    </source>
</evidence>
<dbReference type="PANTHER" id="PTHR33048">
    <property type="entry name" value="PTH11-LIKE INTEGRAL MEMBRANE PROTEIN (AFU_ORTHOLOGUE AFUA_5G11245)"/>
    <property type="match status" value="1"/>
</dbReference>
<accession>A0A5N5DRE3</accession>
<evidence type="ECO:0000256" key="1">
    <source>
        <dbReference type="ARBA" id="ARBA00004141"/>
    </source>
</evidence>
<comment type="caution">
    <text evidence="9">The sequence shown here is derived from an EMBL/GenBank/DDBJ whole genome shotgun (WGS) entry which is preliminary data.</text>
</comment>
<feature type="region of interest" description="Disordered" evidence="6">
    <location>
        <begin position="408"/>
        <end position="449"/>
    </location>
</feature>
<feature type="compositionally biased region" description="Gly residues" evidence="6">
    <location>
        <begin position="305"/>
        <end position="315"/>
    </location>
</feature>
<evidence type="ECO:0000256" key="6">
    <source>
        <dbReference type="SAM" id="MobiDB-lite"/>
    </source>
</evidence>
<evidence type="ECO:0000256" key="4">
    <source>
        <dbReference type="ARBA" id="ARBA00023136"/>
    </source>
</evidence>
<dbReference type="Pfam" id="PF20684">
    <property type="entry name" value="Fung_rhodopsin"/>
    <property type="match status" value="1"/>
</dbReference>
<evidence type="ECO:0000313" key="10">
    <source>
        <dbReference type="Proteomes" id="UP000325902"/>
    </source>
</evidence>
<organism evidence="9 10">
    <name type="scientific">Lasiodiplodia theobromae</name>
    <dbReference type="NCBI Taxonomy" id="45133"/>
    <lineage>
        <taxon>Eukaryota</taxon>
        <taxon>Fungi</taxon>
        <taxon>Dikarya</taxon>
        <taxon>Ascomycota</taxon>
        <taxon>Pezizomycotina</taxon>
        <taxon>Dothideomycetes</taxon>
        <taxon>Dothideomycetes incertae sedis</taxon>
        <taxon>Botryosphaeriales</taxon>
        <taxon>Botryosphaeriaceae</taxon>
        <taxon>Lasiodiplodia</taxon>
    </lineage>
</organism>